<sequence length="150" mass="16818">MEKSMFITDGEIHHQAHVIYSCGSCGYELNLSSFNRSTSNIGSKYGKSIKRGILSFFDIDESKFTQVDEFQCLPYLSKLSCGLFRHRTKLLCGKCGKHIGTAYESQTPAYRLELDGSDSSSRNEASGYRKYDIRICALRPGEESGTPLFT</sequence>
<proteinExistence type="predicted"/>
<gene>
    <name evidence="1" type="ORF">SLEP1_g2005</name>
</gene>
<evidence type="ECO:0000313" key="1">
    <source>
        <dbReference type="EMBL" id="GKU87640.1"/>
    </source>
</evidence>
<organism evidence="1 2">
    <name type="scientific">Rubroshorea leprosula</name>
    <dbReference type="NCBI Taxonomy" id="152421"/>
    <lineage>
        <taxon>Eukaryota</taxon>
        <taxon>Viridiplantae</taxon>
        <taxon>Streptophyta</taxon>
        <taxon>Embryophyta</taxon>
        <taxon>Tracheophyta</taxon>
        <taxon>Spermatophyta</taxon>
        <taxon>Magnoliopsida</taxon>
        <taxon>eudicotyledons</taxon>
        <taxon>Gunneridae</taxon>
        <taxon>Pentapetalae</taxon>
        <taxon>rosids</taxon>
        <taxon>malvids</taxon>
        <taxon>Malvales</taxon>
        <taxon>Dipterocarpaceae</taxon>
        <taxon>Rubroshorea</taxon>
    </lineage>
</organism>
<dbReference type="Proteomes" id="UP001054252">
    <property type="component" value="Unassembled WGS sequence"/>
</dbReference>
<dbReference type="PANTHER" id="PTHR33674">
    <property type="entry name" value="METHIONINE-S-OXIDE REDUCTASE"/>
    <property type="match status" value="1"/>
</dbReference>
<evidence type="ECO:0000313" key="2">
    <source>
        <dbReference type="Proteomes" id="UP001054252"/>
    </source>
</evidence>
<dbReference type="Pfam" id="PF24046">
    <property type="entry name" value="At4g08330"/>
    <property type="match status" value="1"/>
</dbReference>
<dbReference type="PROSITE" id="PS51257">
    <property type="entry name" value="PROKAR_LIPOPROTEIN"/>
    <property type="match status" value="1"/>
</dbReference>
<reference evidence="1 2" key="1">
    <citation type="journal article" date="2021" name="Commun. Biol.">
        <title>The genome of Shorea leprosula (Dipterocarpaceae) highlights the ecological relevance of drought in aseasonal tropical rainforests.</title>
        <authorList>
            <person name="Ng K.K.S."/>
            <person name="Kobayashi M.J."/>
            <person name="Fawcett J.A."/>
            <person name="Hatakeyama M."/>
            <person name="Paape T."/>
            <person name="Ng C.H."/>
            <person name="Ang C.C."/>
            <person name="Tnah L.H."/>
            <person name="Lee C.T."/>
            <person name="Nishiyama T."/>
            <person name="Sese J."/>
            <person name="O'Brien M.J."/>
            <person name="Copetti D."/>
            <person name="Mohd Noor M.I."/>
            <person name="Ong R.C."/>
            <person name="Putra M."/>
            <person name="Sireger I.Z."/>
            <person name="Indrioko S."/>
            <person name="Kosugi Y."/>
            <person name="Izuno A."/>
            <person name="Isagi Y."/>
            <person name="Lee S.L."/>
            <person name="Shimizu K.K."/>
        </authorList>
    </citation>
    <scope>NUCLEOTIDE SEQUENCE [LARGE SCALE GENOMIC DNA]</scope>
    <source>
        <strain evidence="1">214</strain>
    </source>
</reference>
<dbReference type="PANTHER" id="PTHR33674:SF8">
    <property type="entry name" value="OS01G0833400 PROTEIN"/>
    <property type="match status" value="1"/>
</dbReference>
<comment type="caution">
    <text evidence="1">The sequence shown here is derived from an EMBL/GenBank/DDBJ whole genome shotgun (WGS) entry which is preliminary data.</text>
</comment>
<evidence type="ECO:0008006" key="3">
    <source>
        <dbReference type="Google" id="ProtNLM"/>
    </source>
</evidence>
<keyword evidence="2" id="KW-1185">Reference proteome</keyword>
<accession>A0AAV5HRK5</accession>
<dbReference type="AlphaFoldDB" id="A0AAV5HRK5"/>
<name>A0AAV5HRK5_9ROSI</name>
<protein>
    <recommendedName>
        <fullName evidence="3">Protein yippee-like</fullName>
    </recommendedName>
</protein>
<dbReference type="EMBL" id="BPVZ01000002">
    <property type="protein sequence ID" value="GKU87640.1"/>
    <property type="molecule type" value="Genomic_DNA"/>
</dbReference>
<dbReference type="InterPro" id="IPR045282">
    <property type="entry name" value="At4g08330-like"/>
</dbReference>